<reference evidence="4 5" key="1">
    <citation type="submission" date="2023-12" db="EMBL/GenBank/DDBJ databases">
        <title>Stenotrophomonas guangdongensis sp. nov., isolated from wilted pepper plants (Capsicum annuum).</title>
        <authorList>
            <person name="Qiu M."/>
            <person name="Li Y."/>
            <person name="Liu Q."/>
            <person name="Zhang X."/>
            <person name="Huang Y."/>
            <person name="Guo R."/>
            <person name="Hu M."/>
            <person name="Zhou J."/>
            <person name="Zhou X."/>
        </authorList>
    </citation>
    <scope>NUCLEOTIDE SEQUENCE [LARGE SCALE GENOMIC DNA]</scope>
    <source>
        <strain evidence="4 5">MH1</strain>
    </source>
</reference>
<proteinExistence type="predicted"/>
<accession>A0ABU5V6P1</accession>
<protein>
    <submittedName>
        <fullName evidence="4">PilC/PilY family type IV pilus protein</fullName>
    </submittedName>
</protein>
<keyword evidence="2" id="KW-0106">Calcium</keyword>
<dbReference type="Proteomes" id="UP001301653">
    <property type="component" value="Unassembled WGS sequence"/>
</dbReference>
<evidence type="ECO:0000256" key="1">
    <source>
        <dbReference type="ARBA" id="ARBA00022723"/>
    </source>
</evidence>
<evidence type="ECO:0000313" key="5">
    <source>
        <dbReference type="Proteomes" id="UP001301653"/>
    </source>
</evidence>
<dbReference type="EMBL" id="JAYFUH010000249">
    <property type="protein sequence ID" value="MEA5669024.1"/>
    <property type="molecule type" value="Genomic_DNA"/>
</dbReference>
<comment type="caution">
    <text evidence="4">The sequence shown here is derived from an EMBL/GenBank/DDBJ whole genome shotgun (WGS) entry which is preliminary data.</text>
</comment>
<dbReference type="Pfam" id="PF05567">
    <property type="entry name" value="T4P_PilY1"/>
    <property type="match status" value="1"/>
</dbReference>
<keyword evidence="1" id="KW-0479">Metal-binding</keyword>
<sequence length="1551" mass="162125">MNTKRSFSKLFGSTWVKLTAGLGMVGGVIAVVATLPAAQGDYNLSQSPLYLAQSQPPLMMMVMSRDEQLFNKAYSDYTDLDPEANDGIDTTYKNSFEYAGYFDSTFCYNYSGGVFKAVGKATGTPARYCGSSTGRWSGNFLNWATMSRLDILRQVLYGGQRSVDSTTQTILERASIPNDLHAWVKVYSGSDLSQLTPYSGTYSFCNATIASGGAPLMRAASGNWSEWAATASYQCGKGRSGEGSADTPAQTTDFNVRVEVCDPAANASGRRESFCQKYSNGTTDTYKSVGLLQQYGESGRLRFGLISGTYSNPRDGGVLRKNIGKLAGNSTGNCTANSGDEINLSTGQFCTNVADNVGSVIQTISNFNLQGWNYSNNWSDCNTYGILNRQGQSGNGNLKDPGTTGSGSYQCSAWGNPLAEMYSEALRYVGDIGNTRAGTYSASGDQAGLPKTVSWADPYRLPAQGGNSYCAACNILVMSSGLPSFDSDNVQSVPHLEGAAAATNRLGDDEGISNKSYMVGRVQETPRWASMNTHEDICTSKSVTQLGLVRGICPDIPSMEGGYQMAGLAYAAATTDLRPGLQDKPDTYKVTAQTYAVALAETLPKFEITLGTGKISLSPLCQANNSGGATAASSGWRSCFLGSVGVGPKTATVNPKHVYGRPLLANGKAGSFSLVWEDSLWGNDHDNDVVTMLTYCIGAACNDSGLNPQNKSTTKDICWRASGGGCAAGTLNVGENEVLVRVENLSAYAGNAMLTGYAVSGSNSDGVQRILLRPGNSNGSVLTSTDTAPTNWTQAQVRRYTLGASSAGVLESPLWYAAKYGGFTDLNGNGKPDPGEWDTREAGSPDNYFLARNPTKLRERLGEIFEKAAGSKAPVSGGAAGARISSNSLTVAASYSVPVDSNDWTGDVVATRVQSDGTDGAQIWSAAAKLDPSARRIYMATAPNSVSGSTNVPVSAAEFTAANVPGNSREQKLAAMGLETVPTWFGTRTVDTLVGYLKGGVVSGLRSRSTIMGDIVNSSPVVVSRNDDYGYGAWATQTDVGWKAPLGASYKSYLTTKLTGAPPMVYVGANDGMLHAFDATDGAAGGTERFAFIPYGSLSHIAELANPTYAHRYYVDGLITVADAHFDSAWHTVLVGSTGAGGASVAPSASLAGAGSVFGLDVTAPSSFDQTKVLWEISGKNDSDMGFALAKPAIVPIASASGVRFVSVFGNGVNSSSGRPVLFVVDIQTGEVLKKLMPTDAAYAGRNGVMNVAAVALNNGNGVADTIYAGDMQGNLWKYDISSVDPADWSVAFSGTPLFTAEKDGAAQPITGGLEVSSGPGGGVSIFFGTGRYFAVGDNTGGTGLPVQSIYGIVDNRSTAITGGRGSLVGQSLLAATSDSDLEVRGVTSNPVNYVTKRGWYVDLQVIGGEAKGERVIGTPSIQNGKVFFTTFTTAEAQCGAGGGINWLYGLDVLTGAGGLSGLSLTPGGEAVCTGSCGGVSLNNAKNPTSPPVKDSAIFVPPLTPCDPTDPACTIDKQIQGETCTFVLRANGAPPLYMPRPCGRQSWRQVR</sequence>
<feature type="domain" description="PilY1 beta-propeller" evidence="3">
    <location>
        <begin position="1012"/>
        <end position="1372"/>
    </location>
</feature>
<gene>
    <name evidence="4" type="ORF">VA603_15870</name>
</gene>
<evidence type="ECO:0000256" key="2">
    <source>
        <dbReference type="ARBA" id="ARBA00022837"/>
    </source>
</evidence>
<name>A0ABU5V6P1_9GAMM</name>
<keyword evidence="5" id="KW-1185">Reference proteome</keyword>
<evidence type="ECO:0000259" key="3">
    <source>
        <dbReference type="Pfam" id="PF05567"/>
    </source>
</evidence>
<organism evidence="4 5">
    <name type="scientific">Stenotrophomonas capsici</name>
    <dbReference type="NCBI Taxonomy" id="3110230"/>
    <lineage>
        <taxon>Bacteria</taxon>
        <taxon>Pseudomonadati</taxon>
        <taxon>Pseudomonadota</taxon>
        <taxon>Gammaproteobacteria</taxon>
        <taxon>Lysobacterales</taxon>
        <taxon>Lysobacteraceae</taxon>
        <taxon>Stenotrophomonas</taxon>
    </lineage>
</organism>
<dbReference type="RefSeq" id="WP_323439416.1">
    <property type="nucleotide sequence ID" value="NZ_JAYFUH010000249.1"/>
</dbReference>
<dbReference type="InterPro" id="IPR008707">
    <property type="entry name" value="B-propeller_PilY1"/>
</dbReference>
<evidence type="ECO:0000313" key="4">
    <source>
        <dbReference type="EMBL" id="MEA5669024.1"/>
    </source>
</evidence>